<gene>
    <name evidence="1" type="ORF">Unknown280_2370</name>
</gene>
<sequence length="89" mass="10339">MMYPYITFSDETIVTHSQIFDFEGRDSLEVNFEKPIEGGFKVARAKLPDYTWLKNEGYSEKEISFFTEFLHSNAHLLYRYAVAGGMKLA</sequence>
<dbReference type="EMBL" id="MN577574">
    <property type="protein sequence ID" value="QGT51545.1"/>
    <property type="molecule type" value="Genomic_DNA"/>
</dbReference>
<proteinExistence type="predicted"/>
<evidence type="ECO:0000313" key="1">
    <source>
        <dbReference type="EMBL" id="QGT51545.1"/>
    </source>
</evidence>
<dbReference type="AlphaFoldDB" id="A0A650F5J8"/>
<name>A0A650F5J8_9SPIO</name>
<protein>
    <submittedName>
        <fullName evidence="1">Uncharacterized protein</fullName>
    </submittedName>
</protein>
<accession>A0A650F5J8</accession>
<reference evidence="1" key="1">
    <citation type="journal article" date="2020" name="J. ISSAAS">
        <title>Lactobacilli and other gastrointestinal microbiota of Peromyscus leucopus, reservoir host for agents of Lyme disease and other zoonoses in North America.</title>
        <authorList>
            <person name="Milovic A."/>
            <person name="Bassam K."/>
            <person name="Shao H."/>
            <person name="Chatzistamou I."/>
            <person name="Tufts D.M."/>
            <person name="Diuk-Wasser M."/>
            <person name="Barbour A.G."/>
        </authorList>
    </citation>
    <scope>NUCLEOTIDE SEQUENCE</scope>
    <source>
        <strain evidence="1">LL50</strain>
    </source>
</reference>
<organism evidence="1">
    <name type="scientific">uncultured Spirochaetaceae bacterium</name>
    <dbReference type="NCBI Taxonomy" id="201186"/>
    <lineage>
        <taxon>Bacteria</taxon>
        <taxon>Pseudomonadati</taxon>
        <taxon>Spirochaetota</taxon>
        <taxon>Spirochaetia</taxon>
        <taxon>Spirochaetales</taxon>
        <taxon>Spirochaetaceae</taxon>
        <taxon>environmental samples</taxon>
    </lineage>
</organism>